<dbReference type="Proteomes" id="UP000198282">
    <property type="component" value="Unassembled WGS sequence"/>
</dbReference>
<dbReference type="SUPFAM" id="SSF50242">
    <property type="entry name" value="TIMP-like"/>
    <property type="match status" value="1"/>
</dbReference>
<reference evidence="3 4" key="1">
    <citation type="submission" date="2017-06" db="EMBL/GenBank/DDBJ databases">
        <authorList>
            <person name="Kim H.J."/>
            <person name="Triplett B.A."/>
        </authorList>
    </citation>
    <scope>NUCLEOTIDE SEQUENCE [LARGE SCALE GENOMIC DNA]</scope>
    <source>
        <strain evidence="3 4">CGMCC 4.2132</strain>
    </source>
</reference>
<keyword evidence="2" id="KW-0732">Signal</keyword>
<keyword evidence="4" id="KW-1185">Reference proteome</keyword>
<dbReference type="AlphaFoldDB" id="A0A239GRX5"/>
<gene>
    <name evidence="3" type="ORF">SAMN05216276_1014123</name>
</gene>
<evidence type="ECO:0008006" key="5">
    <source>
        <dbReference type="Google" id="ProtNLM"/>
    </source>
</evidence>
<name>A0A239GRX5_9ACTN</name>
<dbReference type="PROSITE" id="PS51257">
    <property type="entry name" value="PROKAR_LIPOPROTEIN"/>
    <property type="match status" value="1"/>
</dbReference>
<protein>
    <recommendedName>
        <fullName evidence="5">Tissue inhibitor of metalloproteinase</fullName>
    </recommendedName>
</protein>
<keyword evidence="1" id="KW-0472">Membrane</keyword>
<dbReference type="EMBL" id="FZOD01000014">
    <property type="protein sequence ID" value="SNS71897.1"/>
    <property type="molecule type" value="Genomic_DNA"/>
</dbReference>
<dbReference type="Gene3D" id="2.40.50.120">
    <property type="match status" value="1"/>
</dbReference>
<evidence type="ECO:0000313" key="4">
    <source>
        <dbReference type="Proteomes" id="UP000198282"/>
    </source>
</evidence>
<keyword evidence="1" id="KW-0812">Transmembrane</keyword>
<feature type="chain" id="PRO_5012579599" description="Tissue inhibitor of metalloproteinase" evidence="2">
    <location>
        <begin position="26"/>
        <end position="213"/>
    </location>
</feature>
<proteinExistence type="predicted"/>
<feature type="signal peptide" evidence="2">
    <location>
        <begin position="1"/>
        <end position="25"/>
    </location>
</feature>
<feature type="transmembrane region" description="Helical" evidence="1">
    <location>
        <begin position="187"/>
        <end position="207"/>
    </location>
</feature>
<dbReference type="InterPro" id="IPR008993">
    <property type="entry name" value="TIMP-like_OB-fold"/>
</dbReference>
<organism evidence="3 4">
    <name type="scientific">Streptosporangium subroseum</name>
    <dbReference type="NCBI Taxonomy" id="106412"/>
    <lineage>
        <taxon>Bacteria</taxon>
        <taxon>Bacillati</taxon>
        <taxon>Actinomycetota</taxon>
        <taxon>Actinomycetes</taxon>
        <taxon>Streptosporangiales</taxon>
        <taxon>Streptosporangiaceae</taxon>
        <taxon>Streptosporangium</taxon>
    </lineage>
</organism>
<evidence type="ECO:0000313" key="3">
    <source>
        <dbReference type="EMBL" id="SNS71897.1"/>
    </source>
</evidence>
<dbReference type="RefSeq" id="WP_089208244.1">
    <property type="nucleotide sequence ID" value="NZ_FZOD01000014.1"/>
</dbReference>
<accession>A0A239GRX5</accession>
<evidence type="ECO:0000256" key="1">
    <source>
        <dbReference type="SAM" id="Phobius"/>
    </source>
</evidence>
<dbReference type="OrthoDB" id="5195572at2"/>
<evidence type="ECO:0000256" key="2">
    <source>
        <dbReference type="SAM" id="SignalP"/>
    </source>
</evidence>
<sequence length="213" mass="21958">MKHRLLVILLLVTATLVIAPGTACACSCAPLPPAEQMKKAAAVFTGTVTAARRLDGGPLGPTPPVVHTFRADQVYKGKASAEFELATNADEAACGYRFVTGSRYLVFASSGESGLFAIDPGVALHTSLCAGNRMLRPGGGPLRARDPIPNGEPLTAELITALGTATRPAAALPAPSPDASDSEPAPLWVYAGTAVAGLGLALAGWRFSRRRRA</sequence>
<keyword evidence="1" id="KW-1133">Transmembrane helix</keyword>